<accession>A0AC59ZS04</accession>
<dbReference type="Proteomes" id="UP001162501">
    <property type="component" value="Chromosome 33"/>
</dbReference>
<proteinExistence type="predicted"/>
<dbReference type="EMBL" id="OX596117">
    <property type="protein sequence ID" value="CAN0495521.1"/>
    <property type="molecule type" value="Genomic_DNA"/>
</dbReference>
<reference evidence="1" key="1">
    <citation type="submission" date="2023-05" db="EMBL/GenBank/DDBJ databases">
        <authorList>
            <consortium name="ELIXIR-Norway"/>
        </authorList>
    </citation>
    <scope>NUCLEOTIDE SEQUENCE</scope>
</reference>
<sequence>MAAPAGRWWRRSAWGHLWEGRPLGPPRAQRTCSGLHTPGATHRASLCVSEALVTPDMGARLEAGAPSAVGAPAEGQPPAPAPLVTPGSGTREGLQGLAVHT</sequence>
<evidence type="ECO:0000313" key="1">
    <source>
        <dbReference type="EMBL" id="CAN0495521.1"/>
    </source>
</evidence>
<gene>
    <name evidence="1" type="ORF">MRATA1EN22A_LOCUS21965</name>
</gene>
<protein>
    <submittedName>
        <fullName evidence="1">Uncharacterized protein</fullName>
    </submittedName>
</protein>
<name>A0AC59ZS04_RANTA</name>
<organism evidence="1 2">
    <name type="scientific">Rangifer tarandus platyrhynchus</name>
    <name type="common">Svalbard reindeer</name>
    <dbReference type="NCBI Taxonomy" id="3082113"/>
    <lineage>
        <taxon>Eukaryota</taxon>
        <taxon>Metazoa</taxon>
        <taxon>Chordata</taxon>
        <taxon>Craniata</taxon>
        <taxon>Vertebrata</taxon>
        <taxon>Euteleostomi</taxon>
        <taxon>Mammalia</taxon>
        <taxon>Eutheria</taxon>
        <taxon>Laurasiatheria</taxon>
        <taxon>Artiodactyla</taxon>
        <taxon>Ruminantia</taxon>
        <taxon>Pecora</taxon>
        <taxon>Cervidae</taxon>
        <taxon>Odocoileinae</taxon>
        <taxon>Rangifer</taxon>
    </lineage>
</organism>
<evidence type="ECO:0000313" key="2">
    <source>
        <dbReference type="Proteomes" id="UP001162501"/>
    </source>
</evidence>
<reference evidence="1" key="2">
    <citation type="submission" date="2025-03" db="EMBL/GenBank/DDBJ databases">
        <authorList>
            <consortium name="ELIXIR-Norway"/>
            <consortium name="Elixir Norway"/>
        </authorList>
    </citation>
    <scope>NUCLEOTIDE SEQUENCE</scope>
</reference>